<name>A0ACC5RCJ0_9HYPH</name>
<evidence type="ECO:0000313" key="2">
    <source>
        <dbReference type="Proteomes" id="UP000616151"/>
    </source>
</evidence>
<accession>A0ACC5RCJ0</accession>
<gene>
    <name evidence="1" type="primary">blaOXA</name>
    <name evidence="1" type="ORF">JHL16_27290</name>
</gene>
<comment type="caution">
    <text evidence="1">The sequence shown here is derived from an EMBL/GenBank/DDBJ whole genome shotgun (WGS) entry which is preliminary data.</text>
</comment>
<dbReference type="EMBL" id="JAENHL010000008">
    <property type="protein sequence ID" value="MBK1870098.1"/>
    <property type="molecule type" value="Genomic_DNA"/>
</dbReference>
<dbReference type="Proteomes" id="UP000616151">
    <property type="component" value="Unassembled WGS sequence"/>
</dbReference>
<organism evidence="1 2">
    <name type="scientific">Taklimakanibacter albus</name>
    <dbReference type="NCBI Taxonomy" id="2800327"/>
    <lineage>
        <taxon>Bacteria</taxon>
        <taxon>Pseudomonadati</taxon>
        <taxon>Pseudomonadota</taxon>
        <taxon>Alphaproteobacteria</taxon>
        <taxon>Hyphomicrobiales</taxon>
        <taxon>Aestuariivirgaceae</taxon>
        <taxon>Taklimakanibacter</taxon>
    </lineage>
</organism>
<evidence type="ECO:0000313" key="1">
    <source>
        <dbReference type="EMBL" id="MBK1870098.1"/>
    </source>
</evidence>
<proteinExistence type="predicted"/>
<sequence length="253" mass="28203">MATAAEPKSCTVILDARSGTVVHRDGICDERFSPASTFKVPLAVMGFDAGILKGAHDPAWTWHEGIEAPKRDRKTVDPMTWERDSVLWYSREVTRRLGFDKFATYVTQLDYGNKDLSGDPGKNNGLTHAWLASSLVISADEQVQFVRKLLTDTLPLSKEAQTKTRAIVPGFDAPGGWRVYGKTGSIWLRDSKGEFDRTQPIGWFVGWAQKRGQRVVFARLEIGKDGSAQGPKGPAVRALFLKELPRLMRRKSQ</sequence>
<keyword evidence="2" id="KW-1185">Reference proteome</keyword>
<protein>
    <submittedName>
        <fullName evidence="1">Class D beta-lactamase</fullName>
    </submittedName>
</protein>
<reference evidence="1" key="1">
    <citation type="submission" date="2021-01" db="EMBL/GenBank/DDBJ databases">
        <authorList>
            <person name="Sun Q."/>
        </authorList>
    </citation>
    <scope>NUCLEOTIDE SEQUENCE</scope>
    <source>
        <strain evidence="1">YIM B02566</strain>
    </source>
</reference>